<dbReference type="EMBL" id="QIBX01000007">
    <property type="protein sequence ID" value="RNL40333.1"/>
    <property type="molecule type" value="Genomic_DNA"/>
</dbReference>
<keyword evidence="4 6" id="KW-0418">Kinase</keyword>
<evidence type="ECO:0000256" key="5">
    <source>
        <dbReference type="ARBA" id="ARBA00022840"/>
    </source>
</evidence>
<dbReference type="GO" id="GO:0050515">
    <property type="term" value="F:4-(cytidine 5'-diphospho)-2-C-methyl-D-erythritol kinase activity"/>
    <property type="evidence" value="ECO:0007669"/>
    <property type="project" value="UniProtKB-UniRule"/>
</dbReference>
<keyword evidence="5 6" id="KW-0067">ATP-binding</keyword>
<dbReference type="UniPathway" id="UPA00056">
    <property type="reaction ID" value="UER00094"/>
</dbReference>
<dbReference type="InterPro" id="IPR036554">
    <property type="entry name" value="GHMP_kinase_C_sf"/>
</dbReference>
<evidence type="ECO:0000313" key="8">
    <source>
        <dbReference type="EMBL" id="RNL40333.1"/>
    </source>
</evidence>
<dbReference type="Gene3D" id="3.30.70.890">
    <property type="entry name" value="GHMP kinase, C-terminal domain"/>
    <property type="match status" value="1"/>
</dbReference>
<keyword evidence="9" id="KW-1185">Reference proteome</keyword>
<dbReference type="InterPro" id="IPR006204">
    <property type="entry name" value="GHMP_kinase_N_dom"/>
</dbReference>
<dbReference type="OrthoDB" id="3173073at2"/>
<dbReference type="InterPro" id="IPR020568">
    <property type="entry name" value="Ribosomal_Su5_D2-typ_SF"/>
</dbReference>
<dbReference type="PANTHER" id="PTHR43527:SF2">
    <property type="entry name" value="4-DIPHOSPHOCYTIDYL-2-C-METHYL-D-ERYTHRITOL KINASE, CHLOROPLASTIC"/>
    <property type="match status" value="1"/>
</dbReference>
<dbReference type="HAMAP" id="MF_00061">
    <property type="entry name" value="IspE"/>
    <property type="match status" value="1"/>
</dbReference>
<dbReference type="NCBIfam" id="TIGR00154">
    <property type="entry name" value="ispE"/>
    <property type="match status" value="1"/>
</dbReference>
<dbReference type="GO" id="GO:0016114">
    <property type="term" value="P:terpenoid biosynthetic process"/>
    <property type="evidence" value="ECO:0007669"/>
    <property type="project" value="UniProtKB-UniRule"/>
</dbReference>
<dbReference type="Proteomes" id="UP000269591">
    <property type="component" value="Unassembled WGS sequence"/>
</dbReference>
<dbReference type="SUPFAM" id="SSF55060">
    <property type="entry name" value="GHMP Kinase, C-terminal domain"/>
    <property type="match status" value="1"/>
</dbReference>
<feature type="active site" evidence="6">
    <location>
        <position position="12"/>
    </location>
</feature>
<keyword evidence="2 6" id="KW-0808">Transferase</keyword>
<keyword evidence="3 6" id="KW-0547">Nucleotide-binding</keyword>
<dbReference type="Gene3D" id="3.30.230.10">
    <property type="match status" value="1"/>
</dbReference>
<comment type="catalytic activity">
    <reaction evidence="6">
        <text>4-CDP-2-C-methyl-D-erythritol + ATP = 4-CDP-2-C-methyl-D-erythritol 2-phosphate + ADP + H(+)</text>
        <dbReference type="Rhea" id="RHEA:18437"/>
        <dbReference type="ChEBI" id="CHEBI:15378"/>
        <dbReference type="ChEBI" id="CHEBI:30616"/>
        <dbReference type="ChEBI" id="CHEBI:57823"/>
        <dbReference type="ChEBI" id="CHEBI:57919"/>
        <dbReference type="ChEBI" id="CHEBI:456216"/>
        <dbReference type="EC" id="2.7.1.148"/>
    </reaction>
</comment>
<name>A0A3N0AZP9_9ACTN</name>
<protein>
    <recommendedName>
        <fullName evidence="1 6">4-diphosphocytidyl-2-C-methyl-D-erythritol kinase</fullName>
        <shortName evidence="6">CMK</shortName>
        <ecNumber evidence="6">2.7.1.148</ecNumber>
    </recommendedName>
    <alternativeName>
        <fullName evidence="6">4-(cytidine-5'-diphospho)-2-C-methyl-D-erythritol kinase</fullName>
    </alternativeName>
</protein>
<organism evidence="8 9">
    <name type="scientific">Slackia equolifaciens</name>
    <dbReference type="NCBI Taxonomy" id="498718"/>
    <lineage>
        <taxon>Bacteria</taxon>
        <taxon>Bacillati</taxon>
        <taxon>Actinomycetota</taxon>
        <taxon>Coriobacteriia</taxon>
        <taxon>Eggerthellales</taxon>
        <taxon>Eggerthellaceae</taxon>
        <taxon>Slackia</taxon>
    </lineage>
</organism>
<evidence type="ECO:0000256" key="3">
    <source>
        <dbReference type="ARBA" id="ARBA00022741"/>
    </source>
</evidence>
<feature type="domain" description="GHMP kinase N-terminal" evidence="7">
    <location>
        <begin position="78"/>
        <end position="158"/>
    </location>
</feature>
<evidence type="ECO:0000256" key="4">
    <source>
        <dbReference type="ARBA" id="ARBA00022777"/>
    </source>
</evidence>
<feature type="binding site" evidence="6">
    <location>
        <begin position="108"/>
        <end position="118"/>
    </location>
    <ligand>
        <name>ATP</name>
        <dbReference type="ChEBI" id="CHEBI:30616"/>
    </ligand>
</feature>
<evidence type="ECO:0000256" key="6">
    <source>
        <dbReference type="HAMAP-Rule" id="MF_00061"/>
    </source>
</evidence>
<dbReference type="AlphaFoldDB" id="A0A3N0AZP9"/>
<dbReference type="SUPFAM" id="SSF54211">
    <property type="entry name" value="Ribosomal protein S5 domain 2-like"/>
    <property type="match status" value="1"/>
</dbReference>
<evidence type="ECO:0000313" key="9">
    <source>
        <dbReference type="Proteomes" id="UP000269591"/>
    </source>
</evidence>
<sequence>MNQTIKVIAPAKVNLHLGIGAAQPDGYHAATSVLHAVTLHDTLAMRFEDATPGAGLTVRVRCQAAAGVEAPDVASEDNIAHKALVALAQALGRTADETVTVDILKAIPHAAGLGGGSSDAAAALVGACRAWGIDALSNQVISVASGLGADVPFFLYGGCACMTGRGDVLDHELEPMCKPLVLVRPDAGVSTAAAYKAFDECGEPESAEAAQAACAVQSAEALPLFNNLAVASEQVLPQLASVREWLAAQPGVEHDADGNPEVLLSGSGSASFAVCESMNAAYSLVSAAKLQGWWARSCSFASIGARVVDAPGGTRTNLGAVHKSW</sequence>
<comment type="pathway">
    <text evidence="6">Isoprenoid biosynthesis; isopentenyl diphosphate biosynthesis via DXP pathway; isopentenyl diphosphate from 1-deoxy-D-xylulose 5-phosphate: step 3/6.</text>
</comment>
<dbReference type="GO" id="GO:0019288">
    <property type="term" value="P:isopentenyl diphosphate biosynthetic process, methylerythritol 4-phosphate pathway"/>
    <property type="evidence" value="ECO:0007669"/>
    <property type="project" value="UniProtKB-UniRule"/>
</dbReference>
<reference evidence="9" key="1">
    <citation type="submission" date="2018-05" db="EMBL/GenBank/DDBJ databases">
        <title>Genome Sequencing of selected type strains of the family Eggerthellaceae.</title>
        <authorList>
            <person name="Danylec N."/>
            <person name="Stoll D.A."/>
            <person name="Doetsch A."/>
            <person name="Huch M."/>
        </authorList>
    </citation>
    <scope>NUCLEOTIDE SEQUENCE [LARGE SCALE GENOMIC DNA]</scope>
    <source>
        <strain evidence="9">DSM 24851</strain>
    </source>
</reference>
<comment type="caution">
    <text evidence="8">The sequence shown here is derived from an EMBL/GenBank/DDBJ whole genome shotgun (WGS) entry which is preliminary data.</text>
</comment>
<gene>
    <name evidence="6 8" type="primary">ispE</name>
    <name evidence="8" type="ORF">DMP06_05200</name>
</gene>
<dbReference type="RefSeq" id="WP_123208689.1">
    <property type="nucleotide sequence ID" value="NZ_JBHTHO010000029.1"/>
</dbReference>
<dbReference type="PANTHER" id="PTHR43527">
    <property type="entry name" value="4-DIPHOSPHOCYTIDYL-2-C-METHYL-D-ERYTHRITOL KINASE, CHLOROPLASTIC"/>
    <property type="match status" value="1"/>
</dbReference>
<dbReference type="PIRSF" id="PIRSF010376">
    <property type="entry name" value="IspE"/>
    <property type="match status" value="1"/>
</dbReference>
<comment type="function">
    <text evidence="6">Catalyzes the phosphorylation of the position 2 hydroxy group of 4-diphosphocytidyl-2C-methyl-D-erythritol.</text>
</comment>
<evidence type="ECO:0000256" key="2">
    <source>
        <dbReference type="ARBA" id="ARBA00022679"/>
    </source>
</evidence>
<dbReference type="InterPro" id="IPR014721">
    <property type="entry name" value="Ribsml_uS5_D2-typ_fold_subgr"/>
</dbReference>
<evidence type="ECO:0000259" key="7">
    <source>
        <dbReference type="Pfam" id="PF00288"/>
    </source>
</evidence>
<dbReference type="GO" id="GO:0005524">
    <property type="term" value="F:ATP binding"/>
    <property type="evidence" value="ECO:0007669"/>
    <property type="project" value="UniProtKB-UniRule"/>
</dbReference>
<comment type="similarity">
    <text evidence="6">Belongs to the GHMP kinase family. IspE subfamily.</text>
</comment>
<keyword evidence="6" id="KW-0414">Isoprene biosynthesis</keyword>
<dbReference type="InterPro" id="IPR004424">
    <property type="entry name" value="IspE"/>
</dbReference>
<feature type="active site" evidence="6">
    <location>
        <position position="150"/>
    </location>
</feature>
<accession>A0A3N0AZP9</accession>
<evidence type="ECO:0000256" key="1">
    <source>
        <dbReference type="ARBA" id="ARBA00017473"/>
    </source>
</evidence>
<proteinExistence type="inferred from homology"/>
<dbReference type="EC" id="2.7.1.148" evidence="6"/>
<dbReference type="Pfam" id="PF00288">
    <property type="entry name" value="GHMP_kinases_N"/>
    <property type="match status" value="1"/>
</dbReference>